<dbReference type="RefSeq" id="WP_105195715.1">
    <property type="nucleotide sequence ID" value="NZ_OLKH01000074.1"/>
</dbReference>
<dbReference type="Gene3D" id="3.40.50.720">
    <property type="entry name" value="NAD(P)-binding Rossmann-like Domain"/>
    <property type="match status" value="1"/>
</dbReference>
<evidence type="ECO:0000313" key="2">
    <source>
        <dbReference type="EMBL" id="SPE76860.1"/>
    </source>
</evidence>
<dbReference type="PANTHER" id="PTHR43975">
    <property type="entry name" value="ZGC:101858"/>
    <property type="match status" value="1"/>
</dbReference>
<protein>
    <submittedName>
        <fullName evidence="2">Cyclopentanol dehydrogenase</fullName>
        <ecNumber evidence="2">1.1.1.163</ecNumber>
    </submittedName>
</protein>
<gene>
    <name evidence="2" type="primary">cpnA_2</name>
    <name evidence="2" type="ORF">FLACOL_00849</name>
</gene>
<dbReference type="PRINTS" id="PR00081">
    <property type="entry name" value="GDHRDH"/>
</dbReference>
<name>A0A2N9P922_9FLAO</name>
<dbReference type="InterPro" id="IPR002347">
    <property type="entry name" value="SDR_fam"/>
</dbReference>
<comment type="similarity">
    <text evidence="1">Belongs to the short-chain dehydrogenases/reductases (SDR) family.</text>
</comment>
<sequence>MKDFDFSSKFVLITGAGSGIGRKTAVFLSKLGAKLLLIDINQESLIMTRDLCQKREVFLLSYDLSNLSGLKTELESKIKEHGKLDAMVHIAGIPCVQPLKILKYETVEKVMTINTTAALELSRIFSSPRNNNGKNSAIVYISSVYGLVGSAANVAYSMSKSALHGITKSLAIELASKKIRVNCIAPGFIKTEMLDDVSKSFDEDYDNRLEMLHPLGLGEAQDIANAISFLISDMSKWITGSIISVDGGFTAQ</sequence>
<evidence type="ECO:0000256" key="1">
    <source>
        <dbReference type="ARBA" id="ARBA00006484"/>
    </source>
</evidence>
<dbReference type="EC" id="1.1.1.163" evidence="2"/>
<dbReference type="FunFam" id="3.40.50.720:FF:000084">
    <property type="entry name" value="Short-chain dehydrogenase reductase"/>
    <property type="match status" value="1"/>
</dbReference>
<dbReference type="InterPro" id="IPR020904">
    <property type="entry name" value="Sc_DH/Rdtase_CS"/>
</dbReference>
<organism evidence="2 3">
    <name type="scientific">Flavobacterium columnare</name>
    <dbReference type="NCBI Taxonomy" id="996"/>
    <lineage>
        <taxon>Bacteria</taxon>
        <taxon>Pseudomonadati</taxon>
        <taxon>Bacteroidota</taxon>
        <taxon>Flavobacteriia</taxon>
        <taxon>Flavobacteriales</taxon>
        <taxon>Flavobacteriaceae</taxon>
        <taxon>Flavobacterium</taxon>
    </lineage>
</organism>
<dbReference type="PANTHER" id="PTHR43975:SF2">
    <property type="entry name" value="EG:BACR7A4.14 PROTEIN-RELATED"/>
    <property type="match status" value="1"/>
</dbReference>
<reference evidence="2 3" key="1">
    <citation type="submission" date="2018-02" db="EMBL/GenBank/DDBJ databases">
        <authorList>
            <person name="Cohen D.B."/>
            <person name="Kent A.D."/>
        </authorList>
    </citation>
    <scope>NUCLEOTIDE SEQUENCE [LARGE SCALE GENOMIC DNA]</scope>
    <source>
        <strain evidence="2">CIP109753</strain>
    </source>
</reference>
<dbReference type="Pfam" id="PF13561">
    <property type="entry name" value="adh_short_C2"/>
    <property type="match status" value="1"/>
</dbReference>
<dbReference type="GO" id="GO:0055041">
    <property type="term" value="F:cyclopentanol dehydrogenase activity"/>
    <property type="evidence" value="ECO:0007669"/>
    <property type="project" value="UniProtKB-EC"/>
</dbReference>
<dbReference type="SUPFAM" id="SSF51735">
    <property type="entry name" value="NAD(P)-binding Rossmann-fold domains"/>
    <property type="match status" value="1"/>
</dbReference>
<dbReference type="InterPro" id="IPR036291">
    <property type="entry name" value="NAD(P)-bd_dom_sf"/>
</dbReference>
<dbReference type="PRINTS" id="PR00080">
    <property type="entry name" value="SDRFAMILY"/>
</dbReference>
<keyword evidence="2" id="KW-0560">Oxidoreductase</keyword>
<evidence type="ECO:0000313" key="3">
    <source>
        <dbReference type="Proteomes" id="UP000238180"/>
    </source>
</evidence>
<dbReference type="Proteomes" id="UP000238180">
    <property type="component" value="Unassembled WGS sequence"/>
</dbReference>
<dbReference type="CDD" id="cd05233">
    <property type="entry name" value="SDR_c"/>
    <property type="match status" value="1"/>
</dbReference>
<dbReference type="AlphaFoldDB" id="A0A2N9P922"/>
<proteinExistence type="inferred from homology"/>
<accession>A0A2N9P922</accession>
<dbReference type="PROSITE" id="PS00061">
    <property type="entry name" value="ADH_SHORT"/>
    <property type="match status" value="1"/>
</dbReference>
<dbReference type="EMBL" id="OLKH01000074">
    <property type="protein sequence ID" value="SPE76860.1"/>
    <property type="molecule type" value="Genomic_DNA"/>
</dbReference>